<name>A0A1N6HDT2_9LACT</name>
<dbReference type="Pfam" id="PF18467">
    <property type="entry name" value="DUF5613"/>
    <property type="match status" value="1"/>
</dbReference>
<dbReference type="STRING" id="28230.SAMN05878443_1797"/>
<gene>
    <name evidence="2" type="ORF">SAMN05878443_1797</name>
</gene>
<dbReference type="Proteomes" id="UP000184758">
    <property type="component" value="Unassembled WGS sequence"/>
</dbReference>
<evidence type="ECO:0000259" key="1">
    <source>
        <dbReference type="PROSITE" id="PS51186"/>
    </source>
</evidence>
<feature type="domain" description="N-acetyltransferase" evidence="1">
    <location>
        <begin position="114"/>
        <end position="258"/>
    </location>
</feature>
<accession>A0A1N6HDT2</accession>
<reference evidence="3" key="1">
    <citation type="submission" date="2016-11" db="EMBL/GenBank/DDBJ databases">
        <authorList>
            <person name="Varghese N."/>
            <person name="Submissions S."/>
        </authorList>
    </citation>
    <scope>NUCLEOTIDE SEQUENCE [LARGE SCALE GENOMIC DNA]</scope>
    <source>
        <strain evidence="3">313</strain>
    </source>
</reference>
<proteinExistence type="predicted"/>
<organism evidence="2 3">
    <name type="scientific">Carnobacterium alterfunditum</name>
    <dbReference type="NCBI Taxonomy" id="28230"/>
    <lineage>
        <taxon>Bacteria</taxon>
        <taxon>Bacillati</taxon>
        <taxon>Bacillota</taxon>
        <taxon>Bacilli</taxon>
        <taxon>Lactobacillales</taxon>
        <taxon>Carnobacteriaceae</taxon>
        <taxon>Carnobacterium</taxon>
    </lineage>
</organism>
<dbReference type="RefSeq" id="WP_051905697.1">
    <property type="nucleotide sequence ID" value="NZ_FSRN01000001.1"/>
</dbReference>
<dbReference type="Gene3D" id="3.40.630.30">
    <property type="match status" value="1"/>
</dbReference>
<dbReference type="InterPro" id="IPR016181">
    <property type="entry name" value="Acyl_CoA_acyltransferase"/>
</dbReference>
<sequence length="268" mass="31396">MISFSETYHEYDLVEETEFYQHFYNPKMPSIYSCNVLKFKRNPTLEEYIVAENKLMEFQQIMNQDYIFLYTVENEPFSKEVEHYLLSKNYSIASEELLSIDPKDFFFKHSNEEVTVVLVQSNSQLKDYLNFMYQLNLKNGISFAHKKQVFYLNRFHSTKIQQISAYLNGKVVGTANIILSVPFIEIDHFEVALTSQNKGIGTEIQKFIMSLTKDKKVILVVDKGTDANNMYYRQHYQFSGYQMSAFKKFTPSLLLNIPHTHSSSNSTS</sequence>
<dbReference type="InterPro" id="IPR040549">
    <property type="entry name" value="DUF5613"/>
</dbReference>
<protein>
    <recommendedName>
        <fullName evidence="1">N-acetyltransferase domain-containing protein</fullName>
    </recommendedName>
</protein>
<dbReference type="SUPFAM" id="SSF55729">
    <property type="entry name" value="Acyl-CoA N-acyltransferases (Nat)"/>
    <property type="match status" value="1"/>
</dbReference>
<evidence type="ECO:0000313" key="3">
    <source>
        <dbReference type="Proteomes" id="UP000184758"/>
    </source>
</evidence>
<dbReference type="eggNOG" id="COG0456">
    <property type="taxonomic scope" value="Bacteria"/>
</dbReference>
<dbReference type="EMBL" id="FSRN01000001">
    <property type="protein sequence ID" value="SIO17952.1"/>
    <property type="molecule type" value="Genomic_DNA"/>
</dbReference>
<dbReference type="Pfam" id="PF00583">
    <property type="entry name" value="Acetyltransf_1"/>
    <property type="match status" value="1"/>
</dbReference>
<dbReference type="PROSITE" id="PS51186">
    <property type="entry name" value="GNAT"/>
    <property type="match status" value="1"/>
</dbReference>
<dbReference type="AlphaFoldDB" id="A0A1N6HDT2"/>
<dbReference type="InterPro" id="IPR000182">
    <property type="entry name" value="GNAT_dom"/>
</dbReference>
<dbReference type="GO" id="GO:0016747">
    <property type="term" value="F:acyltransferase activity, transferring groups other than amino-acyl groups"/>
    <property type="evidence" value="ECO:0007669"/>
    <property type="project" value="InterPro"/>
</dbReference>
<keyword evidence="3" id="KW-1185">Reference proteome</keyword>
<evidence type="ECO:0000313" key="2">
    <source>
        <dbReference type="EMBL" id="SIO17952.1"/>
    </source>
</evidence>
<dbReference type="OrthoDB" id="2213517at2"/>